<proteinExistence type="predicted"/>
<feature type="region of interest" description="Disordered" evidence="1">
    <location>
        <begin position="106"/>
        <end position="133"/>
    </location>
</feature>
<protein>
    <submittedName>
        <fullName evidence="3">Uncharacterized protein</fullName>
    </submittedName>
</protein>
<dbReference type="EMBL" id="HG992978">
    <property type="protein sequence ID" value="CAE7012042.1"/>
    <property type="molecule type" value="Genomic_DNA"/>
</dbReference>
<feature type="signal peptide" evidence="2">
    <location>
        <begin position="1"/>
        <end position="15"/>
    </location>
</feature>
<evidence type="ECO:0000313" key="4">
    <source>
        <dbReference type="Proteomes" id="UP000472372"/>
    </source>
</evidence>
<dbReference type="AlphaFoldDB" id="A0A6S6VGY3"/>
<organism evidence="3 4">
    <name type="scientific">Pyrenophora teres f. teres</name>
    <dbReference type="NCBI Taxonomy" id="97479"/>
    <lineage>
        <taxon>Eukaryota</taxon>
        <taxon>Fungi</taxon>
        <taxon>Dikarya</taxon>
        <taxon>Ascomycota</taxon>
        <taxon>Pezizomycotina</taxon>
        <taxon>Dothideomycetes</taxon>
        <taxon>Pleosporomycetidae</taxon>
        <taxon>Pleosporales</taxon>
        <taxon>Pleosporineae</taxon>
        <taxon>Pleosporaceae</taxon>
        <taxon>Pyrenophora</taxon>
    </lineage>
</organism>
<evidence type="ECO:0000256" key="2">
    <source>
        <dbReference type="SAM" id="SignalP"/>
    </source>
</evidence>
<evidence type="ECO:0000256" key="1">
    <source>
        <dbReference type="SAM" id="MobiDB-lite"/>
    </source>
</evidence>
<evidence type="ECO:0000313" key="3">
    <source>
        <dbReference type="EMBL" id="CAE7012042.1"/>
    </source>
</evidence>
<reference evidence="3" key="1">
    <citation type="submission" date="2021-02" db="EMBL/GenBank/DDBJ databases">
        <authorList>
            <person name="Syme A R."/>
            <person name="Syme A R."/>
            <person name="Moolhuijzen P."/>
        </authorList>
    </citation>
    <scope>NUCLEOTIDE SEQUENCE</scope>
    <source>
        <strain evidence="3">W1-1</strain>
    </source>
</reference>
<accession>A0A6S6VGY3</accession>
<sequence length="391" mass="42433">MRLLSLLFVLRTAGARPVSFGLGPYQFQLQVPLLGGKTNTNTNSNDNGVEMVGAPSIGLHFTTSYAMASAYFTNGTTTDLFKMSADAEYTSLLSYWMDTYAEEVGTHAQLPSSPPPPHHNTEPTTSNTTNFDHPTNILTPFLSKLRTAITTFEQSHGPITHITPAIFPLTTIHSTIFRTALLNSGLILPRPASSADTDAVALLRASDAALAGLERAAPPCFKPGSEHEDEEGSRCHGGAVECADAQTQRQRQQRRRQQRKQLDQHVLFLTFDNTSFTAGMVARTCSSSSSHHYAHLSYTASSTLGWYNLPVFPVPRALFWKNLQDAIVAVVGAGGKPPGRIVVVGERAGDVEFRGVVEEAVWRAWEVDVRVLLGKRDGEWGVARGAAGVGR</sequence>
<gene>
    <name evidence="3" type="ORF">PTTW11_02297</name>
</gene>
<dbReference type="Proteomes" id="UP000472372">
    <property type="component" value="Chromosome 2"/>
</dbReference>
<keyword evidence="2" id="KW-0732">Signal</keyword>
<feature type="region of interest" description="Disordered" evidence="1">
    <location>
        <begin position="217"/>
        <end position="236"/>
    </location>
</feature>
<feature type="chain" id="PRO_5043703004" evidence="2">
    <location>
        <begin position="16"/>
        <end position="391"/>
    </location>
</feature>
<name>A0A6S6VGY3_9PLEO</name>